<accession>A0ABY1R2K5</accession>
<evidence type="ECO:0000313" key="3">
    <source>
        <dbReference type="Proteomes" id="UP001158050"/>
    </source>
</evidence>
<reference evidence="2 3" key="1">
    <citation type="submission" date="2017-05" db="EMBL/GenBank/DDBJ databases">
        <authorList>
            <person name="Varghese N."/>
            <person name="Submissions S."/>
        </authorList>
    </citation>
    <scope>NUCLEOTIDE SEQUENCE [LARGE SCALE GENOMIC DNA]</scope>
    <source>
        <strain evidence="2 3">DSM 18015</strain>
    </source>
</reference>
<gene>
    <name evidence="2" type="ORF">SAMN05421679_104112</name>
</gene>
<dbReference type="SUPFAM" id="SSF51735">
    <property type="entry name" value="NAD(P)-binding Rossmann-fold domains"/>
    <property type="match status" value="1"/>
</dbReference>
<protein>
    <submittedName>
        <fullName evidence="2">Nucleoside-diphosphate-sugar epimerase</fullName>
    </submittedName>
</protein>
<name>A0ABY1R2K5_9FLAO</name>
<dbReference type="PANTHER" id="PTHR48079:SF6">
    <property type="entry name" value="NAD(P)-BINDING DOMAIN-CONTAINING PROTEIN-RELATED"/>
    <property type="match status" value="1"/>
</dbReference>
<feature type="domain" description="NAD-dependent epimerase/dehydratase" evidence="1">
    <location>
        <begin position="5"/>
        <end position="218"/>
    </location>
</feature>
<dbReference type="InterPro" id="IPR001509">
    <property type="entry name" value="Epimerase_deHydtase"/>
</dbReference>
<dbReference type="RefSeq" id="WP_283416583.1">
    <property type="nucleotide sequence ID" value="NZ_FXUO01000004.1"/>
</dbReference>
<dbReference type="InterPro" id="IPR036291">
    <property type="entry name" value="NAD(P)-bd_dom_sf"/>
</dbReference>
<dbReference type="Proteomes" id="UP001158050">
    <property type="component" value="Unassembled WGS sequence"/>
</dbReference>
<dbReference type="Gene3D" id="3.40.50.720">
    <property type="entry name" value="NAD(P)-binding Rossmann-like Domain"/>
    <property type="match status" value="1"/>
</dbReference>
<sequence>MAKTVFITGITGYIGGSVAKLLSDKGYKIIGLVRNKDFIRPVEDLNFKAVLGDIQDEDLLRKICIEADIIIHTADSADDAFAADSFLRILDNSGKTFVFTSGSAIFGNKEKGEACDFCFTEDIPLVPRLEMVQRVYINNAVLNSAKNNVRSIVIVPTMVYGQGLGLKKESIQIPALVKFSKSKNAGIYIEKGENIWSNVHISDLAELFFLAIENAKAGSLFYVENGSSNIKNIANKISEKYHLNLAESIDINEAVAYFGQAGAHFGFASNSFCNADKARRELNWKPVYKDILEFI</sequence>
<evidence type="ECO:0000259" key="1">
    <source>
        <dbReference type="Pfam" id="PF01370"/>
    </source>
</evidence>
<keyword evidence="3" id="KW-1185">Reference proteome</keyword>
<evidence type="ECO:0000313" key="2">
    <source>
        <dbReference type="EMBL" id="SMP92595.1"/>
    </source>
</evidence>
<organism evidence="2 3">
    <name type="scientific">Epilithonimonas pallida</name>
    <dbReference type="NCBI Taxonomy" id="373671"/>
    <lineage>
        <taxon>Bacteria</taxon>
        <taxon>Pseudomonadati</taxon>
        <taxon>Bacteroidota</taxon>
        <taxon>Flavobacteriia</taxon>
        <taxon>Flavobacteriales</taxon>
        <taxon>Weeksellaceae</taxon>
        <taxon>Chryseobacterium group</taxon>
        <taxon>Epilithonimonas</taxon>
    </lineage>
</organism>
<dbReference type="EMBL" id="FXUO01000004">
    <property type="protein sequence ID" value="SMP92595.1"/>
    <property type="molecule type" value="Genomic_DNA"/>
</dbReference>
<proteinExistence type="predicted"/>
<dbReference type="Pfam" id="PF01370">
    <property type="entry name" value="Epimerase"/>
    <property type="match status" value="1"/>
</dbReference>
<comment type="caution">
    <text evidence="2">The sequence shown here is derived from an EMBL/GenBank/DDBJ whole genome shotgun (WGS) entry which is preliminary data.</text>
</comment>
<dbReference type="PANTHER" id="PTHR48079">
    <property type="entry name" value="PROTEIN YEEZ"/>
    <property type="match status" value="1"/>
</dbReference>
<dbReference type="InterPro" id="IPR051783">
    <property type="entry name" value="NAD(P)-dependent_oxidoreduct"/>
</dbReference>